<evidence type="ECO:0000256" key="1">
    <source>
        <dbReference type="SAM" id="MobiDB-lite"/>
    </source>
</evidence>
<organism evidence="2 3">
    <name type="scientific">Aldrovandia affinis</name>
    <dbReference type="NCBI Taxonomy" id="143900"/>
    <lineage>
        <taxon>Eukaryota</taxon>
        <taxon>Metazoa</taxon>
        <taxon>Chordata</taxon>
        <taxon>Craniata</taxon>
        <taxon>Vertebrata</taxon>
        <taxon>Euteleostomi</taxon>
        <taxon>Actinopterygii</taxon>
        <taxon>Neopterygii</taxon>
        <taxon>Teleostei</taxon>
        <taxon>Notacanthiformes</taxon>
        <taxon>Halosauridae</taxon>
        <taxon>Aldrovandia</taxon>
    </lineage>
</organism>
<feature type="region of interest" description="Disordered" evidence="1">
    <location>
        <begin position="1"/>
        <end position="20"/>
    </location>
</feature>
<accession>A0AAD7S056</accession>
<name>A0AAD7S056_9TELE</name>
<sequence>MRTGAVGPEARSGPQEPSGGATVLCASHSINIPARISGAGLQPGAAKSTHVATATLRTTSVCSLPRAPTKAHLMQGSPCEGQDPCTFSTLCGRRVQSASAFRGIRPERFRSVGGKRWSSNAETSHAKSSEQLWAQ</sequence>
<proteinExistence type="predicted"/>
<evidence type="ECO:0000313" key="2">
    <source>
        <dbReference type="EMBL" id="KAJ8393529.1"/>
    </source>
</evidence>
<protein>
    <submittedName>
        <fullName evidence="2">Uncharacterized protein</fullName>
    </submittedName>
</protein>
<feature type="region of interest" description="Disordered" evidence="1">
    <location>
        <begin position="103"/>
        <end position="135"/>
    </location>
</feature>
<dbReference type="Proteomes" id="UP001221898">
    <property type="component" value="Unassembled WGS sequence"/>
</dbReference>
<evidence type="ECO:0000313" key="3">
    <source>
        <dbReference type="Proteomes" id="UP001221898"/>
    </source>
</evidence>
<reference evidence="2" key="1">
    <citation type="journal article" date="2023" name="Science">
        <title>Genome structures resolve the early diversification of teleost fishes.</title>
        <authorList>
            <person name="Parey E."/>
            <person name="Louis A."/>
            <person name="Montfort J."/>
            <person name="Bouchez O."/>
            <person name="Roques C."/>
            <person name="Iampietro C."/>
            <person name="Lluch J."/>
            <person name="Castinel A."/>
            <person name="Donnadieu C."/>
            <person name="Desvignes T."/>
            <person name="Floi Bucao C."/>
            <person name="Jouanno E."/>
            <person name="Wen M."/>
            <person name="Mejri S."/>
            <person name="Dirks R."/>
            <person name="Jansen H."/>
            <person name="Henkel C."/>
            <person name="Chen W.J."/>
            <person name="Zahm M."/>
            <person name="Cabau C."/>
            <person name="Klopp C."/>
            <person name="Thompson A.W."/>
            <person name="Robinson-Rechavi M."/>
            <person name="Braasch I."/>
            <person name="Lecointre G."/>
            <person name="Bobe J."/>
            <person name="Postlethwait J.H."/>
            <person name="Berthelot C."/>
            <person name="Roest Crollius H."/>
            <person name="Guiguen Y."/>
        </authorList>
    </citation>
    <scope>NUCLEOTIDE SEQUENCE</scope>
    <source>
        <strain evidence="2">NC1722</strain>
    </source>
</reference>
<dbReference type="EMBL" id="JAINUG010000136">
    <property type="protein sequence ID" value="KAJ8393529.1"/>
    <property type="molecule type" value="Genomic_DNA"/>
</dbReference>
<dbReference type="AlphaFoldDB" id="A0AAD7S056"/>
<gene>
    <name evidence="2" type="ORF">AAFF_G00060020</name>
</gene>
<keyword evidence="3" id="KW-1185">Reference proteome</keyword>
<comment type="caution">
    <text evidence="2">The sequence shown here is derived from an EMBL/GenBank/DDBJ whole genome shotgun (WGS) entry which is preliminary data.</text>
</comment>